<keyword evidence="2" id="KW-0808">Transferase</keyword>
<dbReference type="Gene3D" id="3.30.420.40">
    <property type="match status" value="2"/>
</dbReference>
<keyword evidence="2" id="KW-0418">Kinase</keyword>
<gene>
    <name evidence="2" type="primary">nagC</name>
    <name evidence="2" type="ORF">LJCM1025_01710</name>
</gene>
<dbReference type="Proteomes" id="UP000250668">
    <property type="component" value="Unassembled WGS sequence"/>
</dbReference>
<dbReference type="Pfam" id="PF00480">
    <property type="entry name" value="ROK"/>
    <property type="match status" value="1"/>
</dbReference>
<proteinExistence type="inferred from homology"/>
<sequence>MKKNYLSIDIGGTNVKYAELNNAGNIIEQGKIKTSHDKEQFLKNIDRIVAKYVKKGIKGIAFCAPGKIAHTKIHFGGALPFLDGIDFAVRYKKYDIPVTVINDGKASVLAENWLGSLKDMQNCAAITLGTGVGGGIIVNGKLLNGAHFQAGELSFLQLNMKEPGFDGFAGGYASAVQMIKNVNEAIENDDETDGLAAFEAINNGNEKAKKIFDEYCKRIAAIIIDIQAVVDLDAIAIGGGISAQPIVIQGINQAYDQVLADNELIGKTFTRPKIVEAKFKNGANLYGALYNLFIHVNGEKL</sequence>
<evidence type="ECO:0000313" key="2">
    <source>
        <dbReference type="EMBL" id="GBA94592.1"/>
    </source>
</evidence>
<dbReference type="EMBL" id="BEXJ01000001">
    <property type="protein sequence ID" value="GBA94592.1"/>
    <property type="molecule type" value="Genomic_DNA"/>
</dbReference>
<evidence type="ECO:0000256" key="1">
    <source>
        <dbReference type="ARBA" id="ARBA00006479"/>
    </source>
</evidence>
<evidence type="ECO:0000313" key="3">
    <source>
        <dbReference type="Proteomes" id="UP000250668"/>
    </source>
</evidence>
<dbReference type="InterPro" id="IPR043129">
    <property type="entry name" value="ATPase_NBD"/>
</dbReference>
<name>A0AB33ZRU7_LACGS</name>
<protein>
    <submittedName>
        <fullName evidence="2">Transcriptional regulator / sugar kinase NagC</fullName>
    </submittedName>
</protein>
<comment type="similarity">
    <text evidence="1">Belongs to the ROK (NagC/XylR) family.</text>
</comment>
<dbReference type="PANTHER" id="PTHR18964">
    <property type="entry name" value="ROK (REPRESSOR, ORF, KINASE) FAMILY"/>
    <property type="match status" value="1"/>
</dbReference>
<dbReference type="GO" id="GO:0016301">
    <property type="term" value="F:kinase activity"/>
    <property type="evidence" value="ECO:0007669"/>
    <property type="project" value="UniProtKB-KW"/>
</dbReference>
<dbReference type="AlphaFoldDB" id="A0AB33ZRU7"/>
<dbReference type="PANTHER" id="PTHR18964:SF170">
    <property type="entry name" value="SUGAR KINASE"/>
    <property type="match status" value="1"/>
</dbReference>
<dbReference type="InterPro" id="IPR000600">
    <property type="entry name" value="ROK"/>
</dbReference>
<organism evidence="2 3">
    <name type="scientific">Lactobacillus gasseri</name>
    <dbReference type="NCBI Taxonomy" id="1596"/>
    <lineage>
        <taxon>Bacteria</taxon>
        <taxon>Bacillati</taxon>
        <taxon>Bacillota</taxon>
        <taxon>Bacilli</taxon>
        <taxon>Lactobacillales</taxon>
        <taxon>Lactobacillaceae</taxon>
        <taxon>Lactobacillus</taxon>
    </lineage>
</organism>
<dbReference type="SUPFAM" id="SSF53067">
    <property type="entry name" value="Actin-like ATPase domain"/>
    <property type="match status" value="1"/>
</dbReference>
<comment type="caution">
    <text evidence="2">The sequence shown here is derived from an EMBL/GenBank/DDBJ whole genome shotgun (WGS) entry which is preliminary data.</text>
</comment>
<reference evidence="2 3" key="1">
    <citation type="journal article" date="2018" name="Int. J. Syst. Evol. Microbiol.">
        <title>Lactobacillus paragasseri sp. nov., a sister taxon of Lactobacillus gasseri, based on whole-genome sequence analyses.</title>
        <authorList>
            <person name="Tanizawa Y."/>
            <person name="Tada I."/>
            <person name="Kobayashi H."/>
            <person name="Endo A."/>
            <person name="Maeno S."/>
            <person name="Toyoda A."/>
            <person name="Arita M."/>
            <person name="Nakamura Y."/>
            <person name="Sakamoto M."/>
            <person name="Ohkuma M."/>
            <person name="Tohno M."/>
        </authorList>
    </citation>
    <scope>NUCLEOTIDE SEQUENCE [LARGE SCALE GENOMIC DNA]</scope>
    <source>
        <strain evidence="2 3">JCM 1025</strain>
    </source>
</reference>
<accession>A0AB33ZRU7</accession>